<protein>
    <submittedName>
        <fullName evidence="3">Disulphide bond corrector protein DsbC</fullName>
    </submittedName>
</protein>
<evidence type="ECO:0000259" key="2">
    <source>
        <dbReference type="Pfam" id="PF11412"/>
    </source>
</evidence>
<dbReference type="InterPro" id="IPR028250">
    <property type="entry name" value="DsbDN"/>
</dbReference>
<keyword evidence="1" id="KW-0732">Signal</keyword>
<sequence length="270" mass="28981">MRLALLFLAAWPRLAAPALAGGEDDSGATIRLEVLDGGMTANGTYLAALRMQLAEGWKTYWRAPGEAGIPPRFDWSGSSNVGRVDITWPTPQVFDLQGLRAIGYKYELVLPVEVTPTRKGQPVRLRGSVDLGVCKDVCMPATLDFDHRLDPRAGRNPVIAAALAQRPYSAKEAGVRKATCRIRPSANGVRVEARIAMPTAGGQEIAVIEPGDPQLWASETETRRKGDMLVASAEVADARGAAAFALDRSRIRITVIGRDHAVDIRGCSAG</sequence>
<proteinExistence type="predicted"/>
<accession>A0A1H5V5D9</accession>
<feature type="chain" id="PRO_5009286886" evidence="1">
    <location>
        <begin position="21"/>
        <end position="270"/>
    </location>
</feature>
<reference evidence="3 4" key="1">
    <citation type="submission" date="2016-10" db="EMBL/GenBank/DDBJ databases">
        <authorList>
            <person name="de Groot N.N."/>
        </authorList>
    </citation>
    <scope>NUCLEOTIDE SEQUENCE [LARGE SCALE GENOMIC DNA]</scope>
    <source>
        <strain evidence="3 4">DSM 23413</strain>
    </source>
</reference>
<evidence type="ECO:0000313" key="4">
    <source>
        <dbReference type="Proteomes" id="UP000236742"/>
    </source>
</evidence>
<evidence type="ECO:0000256" key="1">
    <source>
        <dbReference type="SAM" id="SignalP"/>
    </source>
</evidence>
<dbReference type="Proteomes" id="UP000236742">
    <property type="component" value="Unassembled WGS sequence"/>
</dbReference>
<dbReference type="Pfam" id="PF11412">
    <property type="entry name" value="DsbD_N"/>
    <property type="match status" value="1"/>
</dbReference>
<gene>
    <name evidence="3" type="ORF">SAMN05421751_105161</name>
</gene>
<dbReference type="EMBL" id="FNVD01000005">
    <property type="protein sequence ID" value="SEF82433.1"/>
    <property type="molecule type" value="Genomic_DNA"/>
</dbReference>
<evidence type="ECO:0000313" key="3">
    <source>
        <dbReference type="EMBL" id="SEF82433.1"/>
    </source>
</evidence>
<keyword evidence="4" id="KW-1185">Reference proteome</keyword>
<feature type="domain" description="Thiol:disulfide interchange protein DsbD N-terminal" evidence="2">
    <location>
        <begin position="46"/>
        <end position="142"/>
    </location>
</feature>
<name>A0A1H5V5D9_9RHOB</name>
<dbReference type="RefSeq" id="WP_200822741.1">
    <property type="nucleotide sequence ID" value="NZ_FNVD01000005.1"/>
</dbReference>
<feature type="signal peptide" evidence="1">
    <location>
        <begin position="1"/>
        <end position="20"/>
    </location>
</feature>
<dbReference type="AlphaFoldDB" id="A0A1H5V5D9"/>
<organism evidence="3 4">
    <name type="scientific">Jhaorihella thermophila</name>
    <dbReference type="NCBI Taxonomy" id="488547"/>
    <lineage>
        <taxon>Bacteria</taxon>
        <taxon>Pseudomonadati</taxon>
        <taxon>Pseudomonadota</taxon>
        <taxon>Alphaproteobacteria</taxon>
        <taxon>Rhodobacterales</taxon>
        <taxon>Paracoccaceae</taxon>
        <taxon>Jhaorihella</taxon>
    </lineage>
</organism>